<evidence type="ECO:0000313" key="2">
    <source>
        <dbReference type="EMBL" id="MFC7323303.1"/>
    </source>
</evidence>
<reference evidence="2 3" key="1">
    <citation type="journal article" date="2019" name="Int. J. Syst. Evol. Microbiol.">
        <title>The Global Catalogue of Microorganisms (GCM) 10K type strain sequencing project: providing services to taxonomists for standard genome sequencing and annotation.</title>
        <authorList>
            <consortium name="The Broad Institute Genomics Platform"/>
            <consortium name="The Broad Institute Genome Sequencing Center for Infectious Disease"/>
            <person name="Wu L."/>
            <person name="Ma J."/>
        </authorList>
    </citation>
    <scope>NUCLEOTIDE SEQUENCE [LARGE SCALE GENOMIC DNA]</scope>
    <source>
        <strain evidence="2 3">CGMCC 1.12554</strain>
    </source>
</reference>
<dbReference type="SUPFAM" id="SSF47794">
    <property type="entry name" value="Rad51 N-terminal domain-like"/>
    <property type="match status" value="1"/>
</dbReference>
<dbReference type="InterPro" id="IPR010995">
    <property type="entry name" value="DNA_repair_Rad51/TF_NusA_a-hlx"/>
</dbReference>
<keyword evidence="3" id="KW-1185">Reference proteome</keyword>
<dbReference type="EMBL" id="JBHTBL010000001">
    <property type="protein sequence ID" value="MFC7323303.1"/>
    <property type="molecule type" value="Genomic_DNA"/>
</dbReference>
<dbReference type="Gene3D" id="1.10.150.20">
    <property type="entry name" value="5' to 3' exonuclease, C-terminal subdomain"/>
    <property type="match status" value="1"/>
</dbReference>
<proteinExistence type="predicted"/>
<dbReference type="Proteomes" id="UP001596545">
    <property type="component" value="Unassembled WGS sequence"/>
</dbReference>
<sequence length="311" mass="34228">MPRDELDATTDVVTLAEHTNGVGTNVASRLEDAGIETVADILITEEGALTEVPYVSDLRAHRIREAAKDIVGVLPRDVDFAETESVVSEAAIPLSVRRGEAVLTASGQSGTNGTYHTTDCSVVRGAGTLRERDWTWVENRAVEECRACRNPNVHSEGADASQDSELEPLVDSREVALEATVGEKLTLTMTERDGYANPWAVIDTAEPTEWETPTGDTWRTRRLRISKKMNGEEHYSECDLVVAADEIRLEDPPVKRRSAQPDAPSWRVESVGAVGRVSPSTYAQLQGRLEQQEARPEGDDSWKQYQKRGEA</sequence>
<organism evidence="2 3">
    <name type="scientific">Halorubrum rutilum</name>
    <dbReference type="NCBI Taxonomy" id="1364933"/>
    <lineage>
        <taxon>Archaea</taxon>
        <taxon>Methanobacteriati</taxon>
        <taxon>Methanobacteriota</taxon>
        <taxon>Stenosarchaea group</taxon>
        <taxon>Halobacteria</taxon>
        <taxon>Halobacteriales</taxon>
        <taxon>Haloferacaceae</taxon>
        <taxon>Halorubrum</taxon>
    </lineage>
</organism>
<comment type="caution">
    <text evidence="2">The sequence shown here is derived from an EMBL/GenBank/DDBJ whole genome shotgun (WGS) entry which is preliminary data.</text>
</comment>
<evidence type="ECO:0000313" key="3">
    <source>
        <dbReference type="Proteomes" id="UP001596545"/>
    </source>
</evidence>
<evidence type="ECO:0000256" key="1">
    <source>
        <dbReference type="SAM" id="MobiDB-lite"/>
    </source>
</evidence>
<accession>A0ABD6AG96</accession>
<gene>
    <name evidence="2" type="ORF">ACFQMF_01785</name>
</gene>
<feature type="compositionally biased region" description="Basic and acidic residues" evidence="1">
    <location>
        <begin position="290"/>
        <end position="311"/>
    </location>
</feature>
<dbReference type="Pfam" id="PF14520">
    <property type="entry name" value="HHH_5"/>
    <property type="match status" value="1"/>
</dbReference>
<dbReference type="RefSeq" id="WP_256407404.1">
    <property type="nucleotide sequence ID" value="NZ_JANHDN010000001.1"/>
</dbReference>
<name>A0ABD6AG96_9EURY</name>
<protein>
    <submittedName>
        <fullName evidence="2">Helix-hairpin-helix domain-containing protein</fullName>
    </submittedName>
</protein>
<dbReference type="AlphaFoldDB" id="A0ABD6AG96"/>
<feature type="region of interest" description="Disordered" evidence="1">
    <location>
        <begin position="253"/>
        <end position="311"/>
    </location>
</feature>